<proteinExistence type="predicted"/>
<name>A0A926HZK1_9FIRM</name>
<dbReference type="GO" id="GO:0005886">
    <property type="term" value="C:plasma membrane"/>
    <property type="evidence" value="ECO:0007669"/>
    <property type="project" value="UniProtKB-SubCell"/>
</dbReference>
<feature type="domain" description="ABC transmembrane type-1" evidence="9">
    <location>
        <begin position="26"/>
        <end position="301"/>
    </location>
</feature>
<evidence type="ECO:0000256" key="3">
    <source>
        <dbReference type="ARBA" id="ARBA00022741"/>
    </source>
</evidence>
<evidence type="ECO:0000256" key="6">
    <source>
        <dbReference type="ARBA" id="ARBA00023136"/>
    </source>
</evidence>
<keyword evidence="3" id="KW-0547">Nucleotide-binding</keyword>
<gene>
    <name evidence="10" type="ORF">H8698_11145</name>
</gene>
<reference evidence="10" key="1">
    <citation type="submission" date="2020-08" db="EMBL/GenBank/DDBJ databases">
        <title>Genome public.</title>
        <authorList>
            <person name="Liu C."/>
            <person name="Sun Q."/>
        </authorList>
    </citation>
    <scope>NUCLEOTIDE SEQUENCE</scope>
    <source>
        <strain evidence="10">H8</strain>
    </source>
</reference>
<dbReference type="InterPro" id="IPR011527">
    <property type="entry name" value="ABC1_TM_dom"/>
</dbReference>
<dbReference type="SMART" id="SM00382">
    <property type="entry name" value="AAA"/>
    <property type="match status" value="1"/>
</dbReference>
<keyword evidence="6 7" id="KW-0472">Membrane</keyword>
<dbReference type="InterPro" id="IPR003593">
    <property type="entry name" value="AAA+_ATPase"/>
</dbReference>
<dbReference type="PROSITE" id="PS00211">
    <property type="entry name" value="ABC_TRANSPORTER_1"/>
    <property type="match status" value="1"/>
</dbReference>
<dbReference type="Pfam" id="PF00005">
    <property type="entry name" value="ABC_tran"/>
    <property type="match status" value="1"/>
</dbReference>
<evidence type="ECO:0000313" key="11">
    <source>
        <dbReference type="Proteomes" id="UP000611762"/>
    </source>
</evidence>
<evidence type="ECO:0000256" key="1">
    <source>
        <dbReference type="ARBA" id="ARBA00004651"/>
    </source>
</evidence>
<feature type="transmembrane region" description="Helical" evidence="7">
    <location>
        <begin position="167"/>
        <end position="186"/>
    </location>
</feature>
<dbReference type="GO" id="GO:0140359">
    <property type="term" value="F:ABC-type transporter activity"/>
    <property type="evidence" value="ECO:0007669"/>
    <property type="project" value="InterPro"/>
</dbReference>
<dbReference type="Gene3D" id="1.20.1560.10">
    <property type="entry name" value="ABC transporter type 1, transmembrane domain"/>
    <property type="match status" value="1"/>
</dbReference>
<dbReference type="GO" id="GO:0034040">
    <property type="term" value="F:ATPase-coupled lipid transmembrane transporter activity"/>
    <property type="evidence" value="ECO:0007669"/>
    <property type="project" value="TreeGrafter"/>
</dbReference>
<evidence type="ECO:0000256" key="2">
    <source>
        <dbReference type="ARBA" id="ARBA00022692"/>
    </source>
</evidence>
<dbReference type="FunFam" id="3.40.50.300:FF:000218">
    <property type="entry name" value="Multidrug ABC transporter ATP-binding protein"/>
    <property type="match status" value="1"/>
</dbReference>
<feature type="domain" description="ABC transporter" evidence="8">
    <location>
        <begin position="359"/>
        <end position="592"/>
    </location>
</feature>
<protein>
    <submittedName>
        <fullName evidence="10">ABC transporter ATP-binding protein</fullName>
    </submittedName>
</protein>
<dbReference type="Proteomes" id="UP000611762">
    <property type="component" value="Unassembled WGS sequence"/>
</dbReference>
<feature type="transmembrane region" description="Helical" evidence="7">
    <location>
        <begin position="289"/>
        <end position="309"/>
    </location>
</feature>
<evidence type="ECO:0000256" key="5">
    <source>
        <dbReference type="ARBA" id="ARBA00022989"/>
    </source>
</evidence>
<keyword evidence="5 7" id="KW-1133">Transmembrane helix</keyword>
<dbReference type="AlphaFoldDB" id="A0A926HZK1"/>
<organism evidence="10 11">
    <name type="scientific">Congzhengia minquanensis</name>
    <dbReference type="NCBI Taxonomy" id="2763657"/>
    <lineage>
        <taxon>Bacteria</taxon>
        <taxon>Bacillati</taxon>
        <taxon>Bacillota</taxon>
        <taxon>Clostridia</taxon>
        <taxon>Eubacteriales</taxon>
        <taxon>Oscillospiraceae</taxon>
        <taxon>Congzhengia</taxon>
    </lineage>
</organism>
<dbReference type="EMBL" id="JACRSU010000004">
    <property type="protein sequence ID" value="MBC8541533.1"/>
    <property type="molecule type" value="Genomic_DNA"/>
</dbReference>
<dbReference type="PANTHER" id="PTHR24221:SF654">
    <property type="entry name" value="ATP-BINDING CASSETTE SUB-FAMILY B MEMBER 6"/>
    <property type="match status" value="1"/>
</dbReference>
<feature type="transmembrane region" description="Helical" evidence="7">
    <location>
        <begin position="25"/>
        <end position="45"/>
    </location>
</feature>
<dbReference type="InterPro" id="IPR003439">
    <property type="entry name" value="ABC_transporter-like_ATP-bd"/>
</dbReference>
<dbReference type="SUPFAM" id="SSF52540">
    <property type="entry name" value="P-loop containing nucleoside triphosphate hydrolases"/>
    <property type="match status" value="1"/>
</dbReference>
<evidence type="ECO:0000256" key="7">
    <source>
        <dbReference type="SAM" id="Phobius"/>
    </source>
</evidence>
<dbReference type="InterPro" id="IPR036640">
    <property type="entry name" value="ABC1_TM_sf"/>
</dbReference>
<dbReference type="GO" id="GO:0016887">
    <property type="term" value="F:ATP hydrolysis activity"/>
    <property type="evidence" value="ECO:0007669"/>
    <property type="project" value="InterPro"/>
</dbReference>
<comment type="caution">
    <text evidence="10">The sequence shown here is derived from an EMBL/GenBank/DDBJ whole genome shotgun (WGS) entry which is preliminary data.</text>
</comment>
<dbReference type="GO" id="GO:0005524">
    <property type="term" value="F:ATP binding"/>
    <property type="evidence" value="ECO:0007669"/>
    <property type="project" value="UniProtKB-KW"/>
</dbReference>
<feature type="transmembrane region" description="Helical" evidence="7">
    <location>
        <begin position="65"/>
        <end position="85"/>
    </location>
</feature>
<feature type="transmembrane region" description="Helical" evidence="7">
    <location>
        <begin position="143"/>
        <end position="161"/>
    </location>
</feature>
<evidence type="ECO:0000259" key="9">
    <source>
        <dbReference type="PROSITE" id="PS50929"/>
    </source>
</evidence>
<keyword evidence="4 10" id="KW-0067">ATP-binding</keyword>
<feature type="transmembrane region" description="Helical" evidence="7">
    <location>
        <begin position="262"/>
        <end position="283"/>
    </location>
</feature>
<keyword evidence="2 7" id="KW-0812">Transmembrane</keyword>
<dbReference type="InterPro" id="IPR017871">
    <property type="entry name" value="ABC_transporter-like_CS"/>
</dbReference>
<dbReference type="InterPro" id="IPR027417">
    <property type="entry name" value="P-loop_NTPase"/>
</dbReference>
<dbReference type="PROSITE" id="PS50893">
    <property type="entry name" value="ABC_TRANSPORTER_2"/>
    <property type="match status" value="1"/>
</dbReference>
<dbReference type="Pfam" id="PF00664">
    <property type="entry name" value="ABC_membrane"/>
    <property type="match status" value="1"/>
</dbReference>
<sequence length="595" mass="66609">MKQNNDKKGFWIHMWPYIREHKGKLIFCVICALIVGVCVAVQPLVIKYIVDSGISNDALMPNDKIRFVGMLCLLYIAIATTRVFIWRMGFTKMFRALEGSLFNLRSKFFAHVQQMGMKFYESTSAGELFNCIMGTPMVNIKTYMSQIFMGVPYQVVSLAISLTALLYYDWVLTVILLATAMVMALFNKFARRKMRRVSTDYIRSEAEASKYLSDTLNGMDAVKLYSIEDNTFKNFQNILGQMYEKGVVASTSQQKESLKPELIQYIGTAVVYFVGAISCVYRGVSVGVLYAFLSSMTSILGILITWLNIGLQKSSAESGLNKIMAILNTSSATPEKEETRQRSVEVERDSAMKKQKPCIAFENIDFAYENRKIFENFSCSIRYGESVALVGSSGSGKSTFSKLAMRLYDVQNGAVLVHGKDVRDYSLHDLRVSFGIVPQSTFIFYGSIWDNIKIARPDASNKDIVNAMEIAHVHEFVNELENGWNTVVGDGGLDLSGGQKQRIAIARAVLGNPDILIFDEATSALDNISEHAIQDAMETLMKTHTVIIIAHRLSTIRNVDRILVFESGKVVEEGSYDALSQKEGGTFAELLKYNK</sequence>
<dbReference type="PROSITE" id="PS50929">
    <property type="entry name" value="ABC_TM1F"/>
    <property type="match status" value="1"/>
</dbReference>
<evidence type="ECO:0000259" key="8">
    <source>
        <dbReference type="PROSITE" id="PS50893"/>
    </source>
</evidence>
<dbReference type="RefSeq" id="WP_249313554.1">
    <property type="nucleotide sequence ID" value="NZ_JACRSU010000004.1"/>
</dbReference>
<evidence type="ECO:0000256" key="4">
    <source>
        <dbReference type="ARBA" id="ARBA00022840"/>
    </source>
</evidence>
<evidence type="ECO:0000313" key="10">
    <source>
        <dbReference type="EMBL" id="MBC8541533.1"/>
    </source>
</evidence>
<comment type="subcellular location">
    <subcellularLocation>
        <location evidence="1">Cell membrane</location>
        <topology evidence="1">Multi-pass membrane protein</topology>
    </subcellularLocation>
</comment>
<dbReference type="Gene3D" id="3.40.50.300">
    <property type="entry name" value="P-loop containing nucleotide triphosphate hydrolases"/>
    <property type="match status" value="1"/>
</dbReference>
<keyword evidence="11" id="KW-1185">Reference proteome</keyword>
<accession>A0A926HZK1</accession>
<dbReference type="SUPFAM" id="SSF90123">
    <property type="entry name" value="ABC transporter transmembrane region"/>
    <property type="match status" value="1"/>
</dbReference>
<dbReference type="PANTHER" id="PTHR24221">
    <property type="entry name" value="ATP-BINDING CASSETTE SUB-FAMILY B"/>
    <property type="match status" value="1"/>
</dbReference>
<dbReference type="InterPro" id="IPR039421">
    <property type="entry name" value="Type_1_exporter"/>
</dbReference>
<dbReference type="CDD" id="cd07346">
    <property type="entry name" value="ABC_6TM_exporters"/>
    <property type="match status" value="1"/>
</dbReference>